<keyword evidence="1" id="KW-0472">Membrane</keyword>
<accession>A0A396JVQ9</accession>
<evidence type="ECO:0008006" key="3">
    <source>
        <dbReference type="Google" id="ProtNLM"/>
    </source>
</evidence>
<feature type="transmembrane region" description="Helical" evidence="1">
    <location>
        <begin position="42"/>
        <end position="63"/>
    </location>
</feature>
<organism evidence="2">
    <name type="scientific">Medicago truncatula</name>
    <name type="common">Barrel medic</name>
    <name type="synonym">Medicago tribuloides</name>
    <dbReference type="NCBI Taxonomy" id="3880"/>
    <lineage>
        <taxon>Eukaryota</taxon>
        <taxon>Viridiplantae</taxon>
        <taxon>Streptophyta</taxon>
        <taxon>Embryophyta</taxon>
        <taxon>Tracheophyta</taxon>
        <taxon>Spermatophyta</taxon>
        <taxon>Magnoliopsida</taxon>
        <taxon>eudicotyledons</taxon>
        <taxon>Gunneridae</taxon>
        <taxon>Pentapetalae</taxon>
        <taxon>rosids</taxon>
        <taxon>fabids</taxon>
        <taxon>Fabales</taxon>
        <taxon>Fabaceae</taxon>
        <taxon>Papilionoideae</taxon>
        <taxon>50 kb inversion clade</taxon>
        <taxon>NPAAA clade</taxon>
        <taxon>Hologalegina</taxon>
        <taxon>IRL clade</taxon>
        <taxon>Trifolieae</taxon>
        <taxon>Medicago</taxon>
    </lineage>
</organism>
<reference evidence="2" key="1">
    <citation type="journal article" date="2018" name="Nat. Plants">
        <title>Whole-genome landscape of Medicago truncatula symbiotic genes.</title>
        <authorList>
            <person name="Pecrix Y."/>
            <person name="Gamas P."/>
            <person name="Carrere S."/>
        </authorList>
    </citation>
    <scope>NUCLEOTIDE SEQUENCE</scope>
    <source>
        <tissue evidence="2">Leaves</tissue>
    </source>
</reference>
<name>A0A396JVQ9_MEDTR</name>
<protein>
    <recommendedName>
        <fullName evidence="3">Transmembrane protein</fullName>
    </recommendedName>
</protein>
<dbReference type="EMBL" id="PSQE01000001">
    <property type="protein sequence ID" value="RHN81374.1"/>
    <property type="molecule type" value="Genomic_DNA"/>
</dbReference>
<sequence>MMLKRNDKIDSVVGLIWNGILYLCLGKCCQKHNVTLLSVFNLIAQPAVVVSAMSGAFAAAVLFEVSDGFLGLYSLCSARLFLAERLLCRHCSAHVFDSFCGFI</sequence>
<comment type="caution">
    <text evidence="2">The sequence shown here is derived from an EMBL/GenBank/DDBJ whole genome shotgun (WGS) entry which is preliminary data.</text>
</comment>
<keyword evidence="1" id="KW-0812">Transmembrane</keyword>
<dbReference type="AlphaFoldDB" id="A0A396JVQ9"/>
<evidence type="ECO:0000313" key="2">
    <source>
        <dbReference type="EMBL" id="RHN81374.1"/>
    </source>
</evidence>
<keyword evidence="1" id="KW-1133">Transmembrane helix</keyword>
<evidence type="ECO:0000256" key="1">
    <source>
        <dbReference type="SAM" id="Phobius"/>
    </source>
</evidence>
<proteinExistence type="predicted"/>
<dbReference type="Gramene" id="rna5399">
    <property type="protein sequence ID" value="RHN81374.1"/>
    <property type="gene ID" value="gene5399"/>
</dbReference>
<dbReference type="Proteomes" id="UP000265566">
    <property type="component" value="Chromosome 1"/>
</dbReference>
<gene>
    <name evidence="2" type="ORF">MtrunA17_Chr1g0198301</name>
</gene>